<feature type="domain" description="Sdz-33 F-box" evidence="1">
    <location>
        <begin position="209"/>
        <end position="273"/>
    </location>
</feature>
<keyword evidence="3" id="KW-1185">Reference proteome</keyword>
<accession>G0NGK5</accession>
<dbReference type="EMBL" id="GL379881">
    <property type="protein sequence ID" value="EGT60081.1"/>
    <property type="molecule type" value="Genomic_DNA"/>
</dbReference>
<dbReference type="InterPro" id="IPR053222">
    <property type="entry name" value="Zygotic_Embryogenesis-Asso"/>
</dbReference>
<dbReference type="Pfam" id="PF07735">
    <property type="entry name" value="FBA_2"/>
    <property type="match status" value="1"/>
</dbReference>
<dbReference type="PANTHER" id="PTHR22899">
    <property type="entry name" value="CYCLIN-RELATED F-BOX FAMILY"/>
    <property type="match status" value="1"/>
</dbReference>
<dbReference type="HOGENOM" id="CLU_028840_1_3_1"/>
<dbReference type="PANTHER" id="PTHR22899:SF0">
    <property type="entry name" value="F-BOX ASSOCIATED DOMAIN-CONTAINING PROTEIN-RELATED"/>
    <property type="match status" value="1"/>
</dbReference>
<dbReference type="OMA" id="RNDQFRY"/>
<reference evidence="3" key="1">
    <citation type="submission" date="2011-07" db="EMBL/GenBank/DDBJ databases">
        <authorList>
            <consortium name="Caenorhabditis brenneri Sequencing and Analysis Consortium"/>
            <person name="Wilson R.K."/>
        </authorList>
    </citation>
    <scope>NUCLEOTIDE SEQUENCE [LARGE SCALE GENOMIC DNA]</scope>
    <source>
        <strain evidence="3">PB2801</strain>
    </source>
</reference>
<dbReference type="Proteomes" id="UP000008068">
    <property type="component" value="Unassembled WGS sequence"/>
</dbReference>
<evidence type="ECO:0000259" key="1">
    <source>
        <dbReference type="Pfam" id="PF07735"/>
    </source>
</evidence>
<dbReference type="FunCoup" id="G0NGK5">
    <property type="interactions" value="14"/>
</dbReference>
<gene>
    <name evidence="2" type="ORF">CAEBREN_00496</name>
</gene>
<dbReference type="InterPro" id="IPR012885">
    <property type="entry name" value="F-box_Sdz-33"/>
</dbReference>
<protein>
    <recommendedName>
        <fullName evidence="1">Sdz-33 F-box domain-containing protein</fullName>
    </recommendedName>
</protein>
<dbReference type="InParanoid" id="G0NGK5"/>
<proteinExistence type="predicted"/>
<evidence type="ECO:0000313" key="3">
    <source>
        <dbReference type="Proteomes" id="UP000008068"/>
    </source>
</evidence>
<evidence type="ECO:0000313" key="2">
    <source>
        <dbReference type="EMBL" id="EGT60081.1"/>
    </source>
</evidence>
<sequence>MTPFPLFRLPLNVLVTTIRSMEPLHQLTLSTCSSVANNLVKTAGLRCQSLYIEHDGDFKMVVKFNERRTVTMTILYIPSEYNNEDDDDDEGEDEQVRPLRAEIEAKYNLYEGEEEDDTEFLWRHPSFTLKDWVKNLMAVLNRKEICGVYCGPRNYLNYVQPAIEDYDLKYLKLRNDQFRYNQVHGQEIQKSVSRVSRLEYLGHFKPSEFGKLIISNFDVLIPSEDQDITLNDLLLCNAAHFNSNNSNLTPEDLNKFLKLWMKGSNTRLRYLKVGYESFGDLDEELILEGINHQDQMTSKVFTSYCREHTDHAPNVMVEGGYNVYRKDGTQATIIIDRVEDFTFELFVWSDK</sequence>
<name>G0NGK5_CAEBE</name>
<dbReference type="AlphaFoldDB" id="G0NGK5"/>
<organism evidence="3">
    <name type="scientific">Caenorhabditis brenneri</name>
    <name type="common">Nematode worm</name>
    <dbReference type="NCBI Taxonomy" id="135651"/>
    <lineage>
        <taxon>Eukaryota</taxon>
        <taxon>Metazoa</taxon>
        <taxon>Ecdysozoa</taxon>
        <taxon>Nematoda</taxon>
        <taxon>Chromadorea</taxon>
        <taxon>Rhabditida</taxon>
        <taxon>Rhabditina</taxon>
        <taxon>Rhabditomorpha</taxon>
        <taxon>Rhabditoidea</taxon>
        <taxon>Rhabditidae</taxon>
        <taxon>Peloderinae</taxon>
        <taxon>Caenorhabditis</taxon>
    </lineage>
</organism>
<dbReference type="eggNOG" id="ENOG502TK8Z">
    <property type="taxonomic scope" value="Eukaryota"/>
</dbReference>